<dbReference type="Gene3D" id="1.25.40.10">
    <property type="entry name" value="Tetratricopeptide repeat domain"/>
    <property type="match status" value="4"/>
</dbReference>
<dbReference type="PROSITE" id="PS51375">
    <property type="entry name" value="PPR"/>
    <property type="match status" value="3"/>
</dbReference>
<proteinExistence type="predicted"/>
<dbReference type="Pfam" id="PF20431">
    <property type="entry name" value="E_motif"/>
    <property type="match status" value="1"/>
</dbReference>
<comment type="caution">
    <text evidence="3">The sequence shown here is derived from an EMBL/GenBank/DDBJ whole genome shotgun (WGS) entry which is preliminary data.</text>
</comment>
<dbReference type="GO" id="GO:0009451">
    <property type="term" value="P:RNA modification"/>
    <property type="evidence" value="ECO:0007669"/>
    <property type="project" value="InterPro"/>
</dbReference>
<sequence length="687" mass="76476">MRAEATLCPLVVSYFKRHLSIPALCSSFVFQTAEGFNGRNAGSPKDARFCSSVGCEFSPDISFFGSRIDSSFCSDALKFFTERKFVRQGKELHSWIIRAGLARGQSLQNQLLSMYLKCGEFRHAFQLFNKMPNRNVVSWNIIISGLISNSYNVGCTLVEVEEVTGDFSRESLVLLFFKRMMAGMVQPNYITFISVLAACVELWSIEVGKQVHCCITKLGFGSNNFVGSALLDLYAKFRYVADACKVFDTLDSRDLVVWNVMMSCYNSNGLARETFGVFKLMTSQHLNGDDFSFTTLLNTCSVMGSYELGMQIHSMIVKLSYGSDVLVASALVDVYSKCGEIQDARKAFDAMNVQNSVSWTTMIVGYGQNGKGEEALALFRQMLRENLKPDELTLASLLSSCANMDTLNESMQLHVYAYKNGLEAFLSIGNALIHAYYKGGSLVSAFKSFSAISKPSLVTWTSMVCAYAFHGLAKEAIELFDEMLFEGVEPDRIAFLGVLSACSHAGLVDKGLQYFDSMRRDHQMIPDSEHYTCLVDLLGRAGGLEDAYRILIKMPFELNTSMLGAFIGACKVHGNIKLAKWAADMLFVMEPDEPVNYMLMSNMYASAGNWNQVSQMRKLMRTKCCNRVPGCSWIESGGQLQVSFKVSLKRVHLSSLHLGDKLKETVSLMILYSHSRLQDVSLSCSKV</sequence>
<dbReference type="InterPro" id="IPR046960">
    <property type="entry name" value="PPR_At4g14850-like_plant"/>
</dbReference>
<dbReference type="EMBL" id="JAINDJ010000007">
    <property type="protein sequence ID" value="KAG9441372.1"/>
    <property type="molecule type" value="Genomic_DNA"/>
</dbReference>
<evidence type="ECO:0000313" key="3">
    <source>
        <dbReference type="EMBL" id="KAG9441372.1"/>
    </source>
</evidence>
<feature type="repeat" description="PPR" evidence="2">
    <location>
        <begin position="355"/>
        <end position="389"/>
    </location>
</feature>
<dbReference type="PANTHER" id="PTHR47926:SF511">
    <property type="entry name" value="PENTATRICOPEPTIDE REPEAT-CONTAINING PROTEIN"/>
    <property type="match status" value="1"/>
</dbReference>
<dbReference type="InterPro" id="IPR002885">
    <property type="entry name" value="PPR_rpt"/>
</dbReference>
<evidence type="ECO:0000256" key="1">
    <source>
        <dbReference type="ARBA" id="ARBA00022737"/>
    </source>
</evidence>
<feature type="repeat" description="PPR" evidence="2">
    <location>
        <begin position="104"/>
        <end position="138"/>
    </location>
</feature>
<dbReference type="InterPro" id="IPR011990">
    <property type="entry name" value="TPR-like_helical_dom_sf"/>
</dbReference>
<dbReference type="FunFam" id="1.25.40.10:FF:000090">
    <property type="entry name" value="Pentatricopeptide repeat-containing protein, chloroplastic"/>
    <property type="match status" value="1"/>
</dbReference>
<dbReference type="Pfam" id="PF01535">
    <property type="entry name" value="PPR"/>
    <property type="match status" value="4"/>
</dbReference>
<accession>A0AAV7E1W4</accession>
<dbReference type="GO" id="GO:0003723">
    <property type="term" value="F:RNA binding"/>
    <property type="evidence" value="ECO:0007669"/>
    <property type="project" value="InterPro"/>
</dbReference>
<evidence type="ECO:0008006" key="5">
    <source>
        <dbReference type="Google" id="ProtNLM"/>
    </source>
</evidence>
<protein>
    <recommendedName>
        <fullName evidence="5">Pentatricopeptide repeat-containing protein</fullName>
    </recommendedName>
</protein>
<reference evidence="3 4" key="1">
    <citation type="submission" date="2021-07" db="EMBL/GenBank/DDBJ databases">
        <title>The Aristolochia fimbriata genome: insights into angiosperm evolution, floral development and chemical biosynthesis.</title>
        <authorList>
            <person name="Jiao Y."/>
        </authorList>
    </citation>
    <scope>NUCLEOTIDE SEQUENCE [LARGE SCALE GENOMIC DNA]</scope>
    <source>
        <strain evidence="3">IBCAS-2021</strain>
        <tissue evidence="3">Leaf</tissue>
    </source>
</reference>
<dbReference type="Proteomes" id="UP000825729">
    <property type="component" value="Unassembled WGS sequence"/>
</dbReference>
<organism evidence="3 4">
    <name type="scientific">Aristolochia fimbriata</name>
    <name type="common">White veined hardy Dutchman's pipe vine</name>
    <dbReference type="NCBI Taxonomy" id="158543"/>
    <lineage>
        <taxon>Eukaryota</taxon>
        <taxon>Viridiplantae</taxon>
        <taxon>Streptophyta</taxon>
        <taxon>Embryophyta</taxon>
        <taxon>Tracheophyta</taxon>
        <taxon>Spermatophyta</taxon>
        <taxon>Magnoliopsida</taxon>
        <taxon>Magnoliidae</taxon>
        <taxon>Piperales</taxon>
        <taxon>Aristolochiaceae</taxon>
        <taxon>Aristolochia</taxon>
    </lineage>
</organism>
<evidence type="ECO:0000313" key="4">
    <source>
        <dbReference type="Proteomes" id="UP000825729"/>
    </source>
</evidence>
<dbReference type="NCBIfam" id="TIGR00756">
    <property type="entry name" value="PPR"/>
    <property type="match status" value="5"/>
</dbReference>
<feature type="repeat" description="PPR" evidence="2">
    <location>
        <begin position="456"/>
        <end position="490"/>
    </location>
</feature>
<keyword evidence="1" id="KW-0677">Repeat</keyword>
<dbReference type="FunFam" id="1.25.40.10:FF:000518">
    <property type="entry name" value="Pentatricopeptide repeat-containing protein"/>
    <property type="match status" value="1"/>
</dbReference>
<name>A0AAV7E1W4_ARIFI</name>
<dbReference type="InterPro" id="IPR046848">
    <property type="entry name" value="E_motif"/>
</dbReference>
<dbReference type="Pfam" id="PF13041">
    <property type="entry name" value="PPR_2"/>
    <property type="match status" value="2"/>
</dbReference>
<dbReference type="FunFam" id="1.25.40.10:FF:000343">
    <property type="entry name" value="Pentatricopeptide repeat-containing protein At3g58590"/>
    <property type="match status" value="1"/>
</dbReference>
<keyword evidence="4" id="KW-1185">Reference proteome</keyword>
<dbReference type="AlphaFoldDB" id="A0AAV7E1W4"/>
<evidence type="ECO:0000256" key="2">
    <source>
        <dbReference type="PROSITE-ProRule" id="PRU00708"/>
    </source>
</evidence>
<dbReference type="PANTHER" id="PTHR47926">
    <property type="entry name" value="PENTATRICOPEPTIDE REPEAT-CONTAINING PROTEIN"/>
    <property type="match status" value="1"/>
</dbReference>
<gene>
    <name evidence="3" type="ORF">H6P81_017226</name>
</gene>